<dbReference type="KEGG" id="teu:TEU_03265"/>
<dbReference type="EMBL" id="CP008887">
    <property type="protein sequence ID" value="AIU69444.1"/>
    <property type="molecule type" value="Genomic_DNA"/>
</dbReference>
<dbReference type="Proteomes" id="UP000029980">
    <property type="component" value="Chromosome"/>
</dbReference>
<name>A0A097QSL3_9EURY</name>
<protein>
    <submittedName>
        <fullName evidence="1">Uncharacterized protein</fullName>
    </submittedName>
</protein>
<dbReference type="AlphaFoldDB" id="A0A097QSL3"/>
<evidence type="ECO:0000313" key="2">
    <source>
        <dbReference type="Proteomes" id="UP000029980"/>
    </source>
</evidence>
<organism evidence="1 2">
    <name type="scientific">Thermococcus eurythermalis</name>
    <dbReference type="NCBI Taxonomy" id="1505907"/>
    <lineage>
        <taxon>Archaea</taxon>
        <taxon>Methanobacteriati</taxon>
        <taxon>Methanobacteriota</taxon>
        <taxon>Thermococci</taxon>
        <taxon>Thermococcales</taxon>
        <taxon>Thermococcaceae</taxon>
        <taxon>Thermococcus</taxon>
    </lineage>
</organism>
<evidence type="ECO:0000313" key="1">
    <source>
        <dbReference type="EMBL" id="AIU69444.1"/>
    </source>
</evidence>
<reference evidence="1 2" key="1">
    <citation type="journal article" date="2015" name="Int. J. Syst. Evol. Microbiol.">
        <title>Thermococcus eurythermalis sp. nov., a conditional piezophilic hyperthermophilic archaeon with a wide temperature range isolated from an oil-immersed chimney in the Guaymas Basin.</title>
        <authorList>
            <person name="Zhao W."/>
            <person name="Zeng X."/>
            <person name="Xiao X."/>
        </authorList>
    </citation>
    <scope>NUCLEOTIDE SEQUENCE [LARGE SCALE GENOMIC DNA]</scope>
    <source>
        <strain evidence="1 2">A501</strain>
    </source>
</reference>
<proteinExistence type="predicted"/>
<accession>A0A097QSL3</accession>
<dbReference type="OrthoDB" id="86149at2157"/>
<sequence length="387" mass="42500">MVSKKELVVALALSLILVSLALSRYSLERDSFTGLCVRSSPSFSLLYDGREAVAVGRQLNVGEIYTVEGRLRKTENGLWMDVASAIRSNATFPLERIEGAYWYSNGPLLLTPRRVYLPYPLNVSKGAFVRVQGLTYGSKFYPVKVEEIGSFHELRNGMPYSVDGVVLYGGNPATLWNGSEEFRVYLPYGLTLKPGSRVRVLGIARLHSTVILYAGDGGDVEFLGPAESKPLENAKIGETATGECLVIKSTSRYLNLNCTSLRLYGFRARPGDTLRFKALRRKSSLLCLECSVVRPREKLPNGICSFREGSFARISGTAVRVKTYRNGFGIANVTNGTCSVLLKLPSRLGVSLVEGDNVTAYGFFTLYKGKPAFEVQSGDDLCCGKRC</sequence>
<dbReference type="RefSeq" id="WP_050002422.1">
    <property type="nucleotide sequence ID" value="NZ_CP008887.1"/>
</dbReference>
<dbReference type="GeneID" id="25152454"/>
<dbReference type="HOGENOM" id="CLU_712938_0_0_2"/>
<keyword evidence="2" id="KW-1185">Reference proteome</keyword>
<gene>
    <name evidence="1" type="ORF">TEU_03265</name>
</gene>
<dbReference type="STRING" id="1505907.TEU_03265"/>